<evidence type="ECO:0000313" key="5">
    <source>
        <dbReference type="EMBL" id="PNU03523.1"/>
    </source>
</evidence>
<sequence length="523" mass="59091">MLQGAARATTSKPGAGGRRPNVILLLTDQQPAGLTKRSGFPFDTMPTMDRLAGEGVDFRRAYCTMPACTPSRTSMLTGRWPSAHRVRMNYQADAAFYEKDVYQVAREAGYRTGLAGKNHTYLKKDQVDFWRNYSHEVGDETGGDKAQNAAYEKWLKELSFNVSTKPTPFPVDVQFPYRIVSDAMDFIDQSGTQPFFLQVSIPEPHNPEQVPEPYWDMFPPAALPERGAGLEALEKLGDRARWLHRLENYGYRDTEKNWRRYVSNYLGMLRLIDDQVKRLVGHLEAKGVLQDTIIVRVADHGDYLMKYGLGRKGVGLPETLVHIPMVWHGPGIHDRGKVGETCFVSMADVMPTLCEAMGAPIPRGIQGRSLLPLLRGEAYPEAEFRSIYAEAGLGGLYYEQSDNVPSSIAGKQGDGFDELNMVTQSGNQKMVRMGKWKLIYDMMGYGQLYDLDRDPDELTNLFNRPEVAAEQGTLLAELLMWTIRNQDSLPTGPQFRKYQTKWPTQHNWYAPHRHAEPGMPFVP</sequence>
<evidence type="ECO:0000256" key="3">
    <source>
        <dbReference type="SAM" id="MobiDB-lite"/>
    </source>
</evidence>
<dbReference type="AlphaFoldDB" id="A0A2K2FXN1"/>
<organism evidence="5 6">
    <name type="scientific">Novosphingobium guangzhouense</name>
    <dbReference type="NCBI Taxonomy" id="1850347"/>
    <lineage>
        <taxon>Bacteria</taxon>
        <taxon>Pseudomonadati</taxon>
        <taxon>Pseudomonadota</taxon>
        <taxon>Alphaproteobacteria</taxon>
        <taxon>Sphingomonadales</taxon>
        <taxon>Sphingomonadaceae</taxon>
        <taxon>Novosphingobium</taxon>
    </lineage>
</organism>
<dbReference type="Pfam" id="PF00884">
    <property type="entry name" value="Sulfatase"/>
    <property type="match status" value="1"/>
</dbReference>
<dbReference type="InterPro" id="IPR000917">
    <property type="entry name" value="Sulfatase_N"/>
</dbReference>
<dbReference type="InterPro" id="IPR050738">
    <property type="entry name" value="Sulfatase"/>
</dbReference>
<keyword evidence="6" id="KW-1185">Reference proteome</keyword>
<dbReference type="EMBL" id="LYMM01000050">
    <property type="protein sequence ID" value="PNU03523.1"/>
    <property type="molecule type" value="Genomic_DNA"/>
</dbReference>
<feature type="region of interest" description="Disordered" evidence="3">
    <location>
        <begin position="1"/>
        <end position="20"/>
    </location>
</feature>
<accession>A0A2K2FXN1</accession>
<dbReference type="PANTHER" id="PTHR42693">
    <property type="entry name" value="ARYLSULFATASE FAMILY MEMBER"/>
    <property type="match status" value="1"/>
</dbReference>
<dbReference type="SUPFAM" id="SSF53649">
    <property type="entry name" value="Alkaline phosphatase-like"/>
    <property type="match status" value="1"/>
</dbReference>
<reference evidence="5 6" key="1">
    <citation type="submission" date="2016-05" db="EMBL/GenBank/DDBJ databases">
        <title>Complete genome sequence of Novosphingobium guangzhouense SA925(T).</title>
        <authorList>
            <person name="Sha S."/>
        </authorList>
    </citation>
    <scope>NUCLEOTIDE SEQUENCE [LARGE SCALE GENOMIC DNA]</scope>
    <source>
        <strain evidence="5 6">SA925</strain>
    </source>
</reference>
<protein>
    <recommendedName>
        <fullName evidence="4">Sulfatase N-terminal domain-containing protein</fullName>
    </recommendedName>
</protein>
<gene>
    <name evidence="5" type="ORF">A8V01_23805</name>
</gene>
<dbReference type="Gene3D" id="3.40.720.10">
    <property type="entry name" value="Alkaline Phosphatase, subunit A"/>
    <property type="match status" value="1"/>
</dbReference>
<dbReference type="GO" id="GO:0004065">
    <property type="term" value="F:arylsulfatase activity"/>
    <property type="evidence" value="ECO:0007669"/>
    <property type="project" value="TreeGrafter"/>
</dbReference>
<feature type="domain" description="Sulfatase N-terminal" evidence="4">
    <location>
        <begin position="20"/>
        <end position="359"/>
    </location>
</feature>
<keyword evidence="2" id="KW-0378">Hydrolase</keyword>
<dbReference type="InterPro" id="IPR017850">
    <property type="entry name" value="Alkaline_phosphatase_core_sf"/>
</dbReference>
<dbReference type="PANTHER" id="PTHR42693:SF53">
    <property type="entry name" value="ENDO-4-O-SULFATASE"/>
    <property type="match status" value="1"/>
</dbReference>
<dbReference type="Proteomes" id="UP000236327">
    <property type="component" value="Unassembled WGS sequence"/>
</dbReference>
<comment type="caution">
    <text evidence="5">The sequence shown here is derived from an EMBL/GenBank/DDBJ whole genome shotgun (WGS) entry which is preliminary data.</text>
</comment>
<evidence type="ECO:0000313" key="6">
    <source>
        <dbReference type="Proteomes" id="UP000236327"/>
    </source>
</evidence>
<evidence type="ECO:0000256" key="1">
    <source>
        <dbReference type="ARBA" id="ARBA00008779"/>
    </source>
</evidence>
<name>A0A2K2FXN1_9SPHN</name>
<evidence type="ECO:0000259" key="4">
    <source>
        <dbReference type="Pfam" id="PF00884"/>
    </source>
</evidence>
<proteinExistence type="inferred from homology"/>
<comment type="similarity">
    <text evidence="1">Belongs to the sulfatase family.</text>
</comment>
<evidence type="ECO:0000256" key="2">
    <source>
        <dbReference type="ARBA" id="ARBA00022801"/>
    </source>
</evidence>